<reference evidence="2 3" key="1">
    <citation type="submission" date="2016-05" db="EMBL/GenBank/DDBJ databases">
        <title>Draft genome sequence of Pediococcus parvulus 2.6, a probiotic beta-glucan producer strain.</title>
        <authorList>
            <person name="Mohedano M.L."/>
            <person name="Perez-Ramos A."/>
            <person name="Duenas M.T."/>
            <person name="Lamontanara A."/>
            <person name="Orru L."/>
            <person name="Spano G."/>
            <person name="Capozzi V."/>
            <person name="Lopez P."/>
        </authorList>
    </citation>
    <scope>NUCLEOTIDE SEQUENCE [LARGE SCALE GENOMIC DNA]</scope>
    <source>
        <strain evidence="2 3">2.6</strain>
    </source>
</reference>
<accession>A0AAP5WBI0</accession>
<dbReference type="Proteomes" id="UP000077280">
    <property type="component" value="Unassembled WGS sequence"/>
</dbReference>
<dbReference type="GeneID" id="93382272"/>
<evidence type="ECO:0000313" key="4">
    <source>
        <dbReference type="Proteomes" id="UP001275867"/>
    </source>
</evidence>
<comment type="caution">
    <text evidence="1">The sequence shown here is derived from an EMBL/GenBank/DDBJ whole genome shotgun (WGS) entry which is preliminary data.</text>
</comment>
<protein>
    <submittedName>
        <fullName evidence="1">Uncharacterized protein</fullName>
    </submittedName>
</protein>
<proteinExistence type="predicted"/>
<dbReference type="AlphaFoldDB" id="A0AAP5WBI0"/>
<organism evidence="1 4">
    <name type="scientific">Pediococcus parvulus</name>
    <dbReference type="NCBI Taxonomy" id="54062"/>
    <lineage>
        <taxon>Bacteria</taxon>
        <taxon>Bacillati</taxon>
        <taxon>Bacillota</taxon>
        <taxon>Bacilli</taxon>
        <taxon>Lactobacillales</taxon>
        <taxon>Lactobacillaceae</taxon>
        <taxon>Pediococcus</taxon>
    </lineage>
</organism>
<evidence type="ECO:0000313" key="1">
    <source>
        <dbReference type="EMBL" id="MDV7694223.1"/>
    </source>
</evidence>
<evidence type="ECO:0000313" key="3">
    <source>
        <dbReference type="Proteomes" id="UP000077280"/>
    </source>
</evidence>
<dbReference type="EMBL" id="WERX01000012">
    <property type="protein sequence ID" value="MDV7694223.1"/>
    <property type="molecule type" value="Genomic_DNA"/>
</dbReference>
<evidence type="ECO:0000313" key="2">
    <source>
        <dbReference type="EMBL" id="OAD63783.1"/>
    </source>
</evidence>
<dbReference type="RefSeq" id="WP_068807083.1">
    <property type="nucleotide sequence ID" value="NZ_CP168675.1"/>
</dbReference>
<sequence length="195" mass="22044">MYKIPASAFKLTTSFSAAKDQNMKKCFTSMRISVDGQSYPHFPNKENGESVKLARKVFGLPAMSTIEFTQDEMKVHDQKDQIVESEKIATFQRVQFGVIRKMGFGGRVPLLTCAMTMAIVTEQQNYYVINSSFEPFNALVALFKAQGVSVEDPFDITSLPSNEKRDVYFNKDYEDKIKGTNYPISYGSNYAIKGF</sequence>
<dbReference type="EMBL" id="LXND01000058">
    <property type="protein sequence ID" value="OAD63783.1"/>
    <property type="molecule type" value="Genomic_DNA"/>
</dbReference>
<reference evidence="1" key="2">
    <citation type="submission" date="2019-10" db="EMBL/GenBank/DDBJ databases">
        <title>Malate fermentation in French cider.</title>
        <authorList>
            <person name="Cousin F.J."/>
            <person name="Medina Fernandez S."/>
            <person name="Misery B."/>
            <person name="Laplace J.-M."/>
            <person name="Cretenet M."/>
        </authorList>
    </citation>
    <scope>NUCLEOTIDE SEQUENCE</scope>
    <source>
        <strain evidence="1">UCMA15901</strain>
    </source>
</reference>
<gene>
    <name evidence="2" type="ORF">A7K95_08270</name>
    <name evidence="1" type="ORF">GA842_04835</name>
</gene>
<dbReference type="Proteomes" id="UP001275867">
    <property type="component" value="Unassembled WGS sequence"/>
</dbReference>
<name>A0AAP5WBI0_9LACO</name>
<keyword evidence="3" id="KW-1185">Reference proteome</keyword>